<dbReference type="SUPFAM" id="SSF56801">
    <property type="entry name" value="Acetyl-CoA synthetase-like"/>
    <property type="match status" value="1"/>
</dbReference>
<reference evidence="8" key="1">
    <citation type="journal article" date="2019" name="Int. J. Syst. Evol. Microbiol.">
        <title>The Global Catalogue of Microorganisms (GCM) 10K type strain sequencing project: providing services to taxonomists for standard genome sequencing and annotation.</title>
        <authorList>
            <consortium name="The Broad Institute Genomics Platform"/>
            <consortium name="The Broad Institute Genome Sequencing Center for Infectious Disease"/>
            <person name="Wu L."/>
            <person name="Ma J."/>
        </authorList>
    </citation>
    <scope>NUCLEOTIDE SEQUENCE [LARGE SCALE GENOMIC DNA]</scope>
    <source>
        <strain evidence="8">CCUG 61889</strain>
    </source>
</reference>
<feature type="domain" description="AMP-dependent synthetase/ligase" evidence="5">
    <location>
        <begin position="17"/>
        <end position="382"/>
    </location>
</feature>
<keyword evidence="3" id="KW-0547">Nucleotide-binding</keyword>
<dbReference type="NCBIfam" id="NF047394">
    <property type="entry name" value="AcylCoAsynMbcS"/>
    <property type="match status" value="1"/>
</dbReference>
<keyword evidence="4" id="KW-0067">ATP-binding</keyword>
<proteinExistence type="inferred from homology"/>
<evidence type="ECO:0000313" key="8">
    <source>
        <dbReference type="Proteomes" id="UP001595752"/>
    </source>
</evidence>
<dbReference type="Proteomes" id="UP001595752">
    <property type="component" value="Unassembled WGS sequence"/>
</dbReference>
<dbReference type="Gene3D" id="3.40.50.12780">
    <property type="entry name" value="N-terminal domain of ligase-like"/>
    <property type="match status" value="1"/>
</dbReference>
<keyword evidence="8" id="KW-1185">Reference proteome</keyword>
<dbReference type="InterPro" id="IPR025110">
    <property type="entry name" value="AMP-bd_C"/>
</dbReference>
<dbReference type="PROSITE" id="PS00455">
    <property type="entry name" value="AMP_BINDING"/>
    <property type="match status" value="1"/>
</dbReference>
<evidence type="ECO:0000313" key="7">
    <source>
        <dbReference type="EMBL" id="MFC3885726.1"/>
    </source>
</evidence>
<name>A0ABV8B940_9BACI</name>
<dbReference type="InterPro" id="IPR045851">
    <property type="entry name" value="AMP-bd_C_sf"/>
</dbReference>
<protein>
    <submittedName>
        <fullName evidence="7">Acyl-CoA synthetase MbcS</fullName>
    </submittedName>
</protein>
<evidence type="ECO:0000259" key="6">
    <source>
        <dbReference type="Pfam" id="PF13193"/>
    </source>
</evidence>
<dbReference type="PANTHER" id="PTHR43605">
    <property type="entry name" value="ACYL-COENZYME A SYNTHETASE"/>
    <property type="match status" value="1"/>
</dbReference>
<sequence length="531" mass="60135">MNVNELIAPERYNLTEEIEKHASDKVALKWENDQGEQKEITYNQLIGQGNQLANALIKLGLTKGDRVLVVVPRLIESYVVYFACLKAGLVIIPSSELLRAKDISYRINHAEAKAVISFADFCQEVDHIQEEIPSLQVKLTFGGEVDGWMPMEQLMGNESDQFERAETTREDIAFLPYTSGTTGQPKGVVHRHGWAYAHLRIAADKWLAIGENDKVWATAGPGWQKWVWSPFLSVLGKGATGFVYYGRFEPRKYLQLLQDQKINVLCCTPTEYRLMAKVDHLYNFDLSNLHSAVSAGEALNREVMDVFKRHFNVQVRDGYGQTESTLLIGTLKGMEIRPGSMGKPILKDFIDIIDENGEPIAAGEVGDIAVRKEFGALFQSYYKDPERTARAFRGNYFVTGDRACKDSENYYWFEGRSDDIIISSGYTIGPFEVEDALMKHPGVKECAVVASPDPIRGNVVKAFIILKEGYSGEDALTKELQDHVKRITAPYKYPRLIEFVEELPKTDSGKIRRVELRKRELQRAEQMNMKK</sequence>
<comment type="caution">
    <text evidence="7">The sequence shown here is derived from an EMBL/GenBank/DDBJ whole genome shotgun (WGS) entry which is preliminary data.</text>
</comment>
<organism evidence="7 8">
    <name type="scientific">Bacillus songklensis</name>
    <dbReference type="NCBI Taxonomy" id="1069116"/>
    <lineage>
        <taxon>Bacteria</taxon>
        <taxon>Bacillati</taxon>
        <taxon>Bacillota</taxon>
        <taxon>Bacilli</taxon>
        <taxon>Bacillales</taxon>
        <taxon>Bacillaceae</taxon>
        <taxon>Bacillus</taxon>
    </lineage>
</organism>
<comment type="similarity">
    <text evidence="1">Belongs to the ATP-dependent AMP-binding enzyme family.</text>
</comment>
<evidence type="ECO:0000259" key="5">
    <source>
        <dbReference type="Pfam" id="PF00501"/>
    </source>
</evidence>
<gene>
    <name evidence="7" type="primary">mbcS</name>
    <name evidence="7" type="ORF">ACFOU2_20515</name>
</gene>
<dbReference type="Pfam" id="PF13193">
    <property type="entry name" value="AMP-binding_C"/>
    <property type="match status" value="1"/>
</dbReference>
<dbReference type="EMBL" id="JBHRZT010000072">
    <property type="protein sequence ID" value="MFC3885726.1"/>
    <property type="molecule type" value="Genomic_DNA"/>
</dbReference>
<dbReference type="InterPro" id="IPR000873">
    <property type="entry name" value="AMP-dep_synth/lig_dom"/>
</dbReference>
<dbReference type="RefSeq" id="WP_377918119.1">
    <property type="nucleotide sequence ID" value="NZ_JBHRZT010000072.1"/>
</dbReference>
<accession>A0ABV8B940</accession>
<dbReference type="PANTHER" id="PTHR43605:SF10">
    <property type="entry name" value="ACYL-COA SYNTHETASE MEDIUM CHAIN FAMILY MEMBER 3"/>
    <property type="match status" value="1"/>
</dbReference>
<evidence type="ECO:0000256" key="4">
    <source>
        <dbReference type="ARBA" id="ARBA00022840"/>
    </source>
</evidence>
<dbReference type="InterPro" id="IPR020845">
    <property type="entry name" value="AMP-binding_CS"/>
</dbReference>
<evidence type="ECO:0000256" key="1">
    <source>
        <dbReference type="ARBA" id="ARBA00006432"/>
    </source>
</evidence>
<evidence type="ECO:0000256" key="3">
    <source>
        <dbReference type="ARBA" id="ARBA00022741"/>
    </source>
</evidence>
<dbReference type="CDD" id="cd05972">
    <property type="entry name" value="MACS_like"/>
    <property type="match status" value="1"/>
</dbReference>
<feature type="domain" description="AMP-binding enzyme C-terminal" evidence="6">
    <location>
        <begin position="432"/>
        <end position="510"/>
    </location>
</feature>
<evidence type="ECO:0000256" key="2">
    <source>
        <dbReference type="ARBA" id="ARBA00022598"/>
    </source>
</evidence>
<dbReference type="InterPro" id="IPR042099">
    <property type="entry name" value="ANL_N_sf"/>
</dbReference>
<dbReference type="Pfam" id="PF00501">
    <property type="entry name" value="AMP-binding"/>
    <property type="match status" value="1"/>
</dbReference>
<keyword evidence="2" id="KW-0436">Ligase</keyword>
<dbReference type="Gene3D" id="3.30.300.30">
    <property type="match status" value="1"/>
</dbReference>
<dbReference type="InterPro" id="IPR051087">
    <property type="entry name" value="Mitochondrial_ACSM"/>
</dbReference>